<dbReference type="InterPro" id="IPR007038">
    <property type="entry name" value="HupE_UreJ"/>
</dbReference>
<feature type="transmembrane region" description="Helical" evidence="1">
    <location>
        <begin position="87"/>
        <end position="104"/>
    </location>
</feature>
<organism evidence="3 4">
    <name type="scientific">Hansschlegelia plantiphila</name>
    <dbReference type="NCBI Taxonomy" id="374655"/>
    <lineage>
        <taxon>Bacteria</taxon>
        <taxon>Pseudomonadati</taxon>
        <taxon>Pseudomonadota</taxon>
        <taxon>Alphaproteobacteria</taxon>
        <taxon>Hyphomicrobiales</taxon>
        <taxon>Methylopilaceae</taxon>
        <taxon>Hansschlegelia</taxon>
    </lineage>
</organism>
<sequence>MKKALLGVALAMLPTAAFAHVGLGHVDGFAHGFEHPIGGADHVLAMVAVGLLAARQGGRALWATPLAFMGMMVVGGALGVAHVDVPFVELGIGLSVVVLGLVLAFGVGLPAPAAAALVGFFAIFHGHAHGAEMPDTAAGLAYGAGFIAATGLLHLTGIAIGLGARRLRSGLRPRVFRVAGAAFAAAGAAILGGAL</sequence>
<protein>
    <submittedName>
        <fullName evidence="3">Protein hupE</fullName>
    </submittedName>
</protein>
<feature type="transmembrane region" description="Helical" evidence="1">
    <location>
        <begin position="61"/>
        <end position="81"/>
    </location>
</feature>
<feature type="transmembrane region" description="Helical" evidence="1">
    <location>
        <begin position="111"/>
        <end position="128"/>
    </location>
</feature>
<name>A0A9W6IZY4_9HYPH</name>
<dbReference type="Pfam" id="PF04955">
    <property type="entry name" value="HupE_UreJ"/>
    <property type="match status" value="1"/>
</dbReference>
<feature type="transmembrane region" description="Helical" evidence="1">
    <location>
        <begin position="140"/>
        <end position="163"/>
    </location>
</feature>
<keyword evidence="2" id="KW-0732">Signal</keyword>
<keyword evidence="1" id="KW-1133">Transmembrane helix</keyword>
<evidence type="ECO:0000256" key="1">
    <source>
        <dbReference type="SAM" id="Phobius"/>
    </source>
</evidence>
<reference evidence="3" key="1">
    <citation type="journal article" date="2014" name="Int. J. Syst. Evol. Microbiol.">
        <title>Complete genome sequence of Corynebacterium casei LMG S-19264T (=DSM 44701T), isolated from a smear-ripened cheese.</title>
        <authorList>
            <consortium name="US DOE Joint Genome Institute (JGI-PGF)"/>
            <person name="Walter F."/>
            <person name="Albersmeier A."/>
            <person name="Kalinowski J."/>
            <person name="Ruckert C."/>
        </authorList>
    </citation>
    <scope>NUCLEOTIDE SEQUENCE</scope>
    <source>
        <strain evidence="3">VKM B-2347</strain>
    </source>
</reference>
<gene>
    <name evidence="3" type="ORF">GCM10008179_05570</name>
</gene>
<accession>A0A9W6IZY4</accession>
<dbReference type="PIRSF" id="PIRSF016919">
    <property type="entry name" value="HupE_UreJ"/>
    <property type="match status" value="1"/>
</dbReference>
<evidence type="ECO:0000256" key="2">
    <source>
        <dbReference type="SAM" id="SignalP"/>
    </source>
</evidence>
<reference evidence="3" key="2">
    <citation type="submission" date="2023-01" db="EMBL/GenBank/DDBJ databases">
        <authorList>
            <person name="Sun Q."/>
            <person name="Evtushenko L."/>
        </authorList>
    </citation>
    <scope>NUCLEOTIDE SEQUENCE</scope>
    <source>
        <strain evidence="3">VKM B-2347</strain>
    </source>
</reference>
<keyword evidence="4" id="KW-1185">Reference proteome</keyword>
<keyword evidence="1" id="KW-0472">Membrane</keyword>
<dbReference type="Proteomes" id="UP001143372">
    <property type="component" value="Unassembled WGS sequence"/>
</dbReference>
<proteinExistence type="predicted"/>
<dbReference type="RefSeq" id="WP_271167177.1">
    <property type="nucleotide sequence ID" value="NZ_BSFI01000002.1"/>
</dbReference>
<evidence type="ECO:0000313" key="4">
    <source>
        <dbReference type="Proteomes" id="UP001143372"/>
    </source>
</evidence>
<dbReference type="AlphaFoldDB" id="A0A9W6IZY4"/>
<feature type="transmembrane region" description="Helical" evidence="1">
    <location>
        <begin position="35"/>
        <end position="54"/>
    </location>
</feature>
<comment type="caution">
    <text evidence="3">The sequence shown here is derived from an EMBL/GenBank/DDBJ whole genome shotgun (WGS) entry which is preliminary data.</text>
</comment>
<dbReference type="EMBL" id="BSFI01000002">
    <property type="protein sequence ID" value="GLK66919.1"/>
    <property type="molecule type" value="Genomic_DNA"/>
</dbReference>
<feature type="chain" id="PRO_5040753936" evidence="2">
    <location>
        <begin position="20"/>
        <end position="195"/>
    </location>
</feature>
<feature type="signal peptide" evidence="2">
    <location>
        <begin position="1"/>
        <end position="19"/>
    </location>
</feature>
<feature type="transmembrane region" description="Helical" evidence="1">
    <location>
        <begin position="175"/>
        <end position="194"/>
    </location>
</feature>
<evidence type="ECO:0000313" key="3">
    <source>
        <dbReference type="EMBL" id="GLK66919.1"/>
    </source>
</evidence>
<keyword evidence="1" id="KW-0812">Transmembrane</keyword>